<dbReference type="SMART" id="SM00220">
    <property type="entry name" value="S_TKc"/>
    <property type="match status" value="1"/>
</dbReference>
<evidence type="ECO:0000256" key="1">
    <source>
        <dbReference type="ARBA" id="ARBA00012513"/>
    </source>
</evidence>
<keyword evidence="2 10" id="KW-0723">Serine/threonine-protein kinase</keyword>
<gene>
    <name evidence="13" type="ORF">EAH_00013390</name>
</gene>
<dbReference type="GeneID" id="25269409"/>
<dbReference type="CDD" id="cd08215">
    <property type="entry name" value="STKc_Nek"/>
    <property type="match status" value="1"/>
</dbReference>
<feature type="coiled-coil region" evidence="11">
    <location>
        <begin position="33"/>
        <end position="60"/>
    </location>
</feature>
<comment type="catalytic activity">
    <reaction evidence="7">
        <text>L-threonyl-[protein] + ATP = O-phospho-L-threonyl-[protein] + ADP + H(+)</text>
        <dbReference type="Rhea" id="RHEA:46608"/>
        <dbReference type="Rhea" id="RHEA-COMP:11060"/>
        <dbReference type="Rhea" id="RHEA-COMP:11605"/>
        <dbReference type="ChEBI" id="CHEBI:15378"/>
        <dbReference type="ChEBI" id="CHEBI:30013"/>
        <dbReference type="ChEBI" id="CHEBI:30616"/>
        <dbReference type="ChEBI" id="CHEBI:61977"/>
        <dbReference type="ChEBI" id="CHEBI:456216"/>
        <dbReference type="EC" id="2.7.11.1"/>
    </reaction>
</comment>
<evidence type="ECO:0000256" key="3">
    <source>
        <dbReference type="ARBA" id="ARBA00022679"/>
    </source>
</evidence>
<dbReference type="Proteomes" id="UP000018050">
    <property type="component" value="Unassembled WGS sequence"/>
</dbReference>
<dbReference type="RefSeq" id="XP_013249945.1">
    <property type="nucleotide sequence ID" value="XM_013394491.1"/>
</dbReference>
<evidence type="ECO:0000313" key="14">
    <source>
        <dbReference type="Proteomes" id="UP000018050"/>
    </source>
</evidence>
<dbReference type="VEuPathDB" id="ToxoDB:EAH_00013390"/>
<dbReference type="PIRSF" id="PIRSF000654">
    <property type="entry name" value="Integrin-linked_kinase"/>
    <property type="match status" value="1"/>
</dbReference>
<proteinExistence type="inferred from homology"/>
<evidence type="ECO:0000256" key="2">
    <source>
        <dbReference type="ARBA" id="ARBA00022527"/>
    </source>
</evidence>
<dbReference type="EC" id="2.7.11.1" evidence="1"/>
<evidence type="ECO:0000256" key="7">
    <source>
        <dbReference type="ARBA" id="ARBA00047899"/>
    </source>
</evidence>
<protein>
    <recommendedName>
        <fullName evidence="1">non-specific serine/threonine protein kinase</fullName>
        <ecNumber evidence="1">2.7.11.1</ecNumber>
    </recommendedName>
</protein>
<evidence type="ECO:0000256" key="9">
    <source>
        <dbReference type="PROSITE-ProRule" id="PRU10141"/>
    </source>
</evidence>
<sequence>MERVGEYEIVSVVGSGSFGKAVLVKDKAGRKLIMKLINTRQMNKEDIEEAKREIQVLSKLVDAPFIVHYRNAFNDTYHGYPHLCIVMDFCEVGLGVGVCLFEGGDMAKLIRERKRQRKYFSEVTLRTWLLQLSIALEYMHKHKILHRDLKPANVFLDESNYIRVGDLGLSKILEFTLQQAKTQCGTPAFMAPELCKGKPYSSAADIWALGCIMIEAATFELPFRGLSFPELNRNICNAPAPKIPERYSAELRTICDKMLCKDPAMRPTAKEILESPCLKVVRRGFFVLPSPFYTLLIFVVRWFSLAE</sequence>
<dbReference type="Gene3D" id="3.30.200.20">
    <property type="entry name" value="Phosphorylase Kinase, domain 1"/>
    <property type="match status" value="1"/>
</dbReference>
<evidence type="ECO:0000256" key="4">
    <source>
        <dbReference type="ARBA" id="ARBA00022741"/>
    </source>
</evidence>
<dbReference type="SUPFAM" id="SSF56112">
    <property type="entry name" value="Protein kinase-like (PK-like)"/>
    <property type="match status" value="1"/>
</dbReference>
<evidence type="ECO:0000256" key="6">
    <source>
        <dbReference type="ARBA" id="ARBA00022840"/>
    </source>
</evidence>
<evidence type="ECO:0000313" key="13">
    <source>
        <dbReference type="EMBL" id="CDI80036.1"/>
    </source>
</evidence>
<reference evidence="13" key="1">
    <citation type="submission" date="2013-10" db="EMBL/GenBank/DDBJ databases">
        <title>Genomic analysis of the causative agents of coccidiosis in chickens.</title>
        <authorList>
            <person name="Reid A.J."/>
            <person name="Blake D."/>
            <person name="Billington K."/>
            <person name="Browne H."/>
            <person name="Dunn M."/>
            <person name="Hung S."/>
            <person name="Kawahara F."/>
            <person name="Miranda-Saavedra D."/>
            <person name="Mourier T."/>
            <person name="Nagra H."/>
            <person name="Otto T.D."/>
            <person name="Rawlings N."/>
            <person name="Sanchez A."/>
            <person name="Sanders M."/>
            <person name="Subramaniam C."/>
            <person name="Tay Y."/>
            <person name="Dear P."/>
            <person name="Doerig C."/>
            <person name="Gruber A."/>
            <person name="Parkinson J."/>
            <person name="Shirley M."/>
            <person name="Wan K.L."/>
            <person name="Berriman M."/>
            <person name="Tomley F."/>
            <person name="Pain A."/>
        </authorList>
    </citation>
    <scope>NUCLEOTIDE SEQUENCE</scope>
    <source>
        <strain evidence="13">Houghton</strain>
    </source>
</reference>
<keyword evidence="14" id="KW-1185">Reference proteome</keyword>
<dbReference type="OMA" id="NICNAPA"/>
<dbReference type="InterPro" id="IPR051131">
    <property type="entry name" value="NEK_Ser/Thr_kinase_NIMA"/>
</dbReference>
<comment type="catalytic activity">
    <reaction evidence="8">
        <text>L-seryl-[protein] + ATP = O-phospho-L-seryl-[protein] + ADP + H(+)</text>
        <dbReference type="Rhea" id="RHEA:17989"/>
        <dbReference type="Rhea" id="RHEA-COMP:9863"/>
        <dbReference type="Rhea" id="RHEA-COMP:11604"/>
        <dbReference type="ChEBI" id="CHEBI:15378"/>
        <dbReference type="ChEBI" id="CHEBI:29999"/>
        <dbReference type="ChEBI" id="CHEBI:30616"/>
        <dbReference type="ChEBI" id="CHEBI:83421"/>
        <dbReference type="ChEBI" id="CHEBI:456216"/>
        <dbReference type="EC" id="2.7.11.1"/>
    </reaction>
</comment>
<feature type="binding site" evidence="9">
    <location>
        <position position="35"/>
    </location>
    <ligand>
        <name>ATP</name>
        <dbReference type="ChEBI" id="CHEBI:30616"/>
    </ligand>
</feature>
<evidence type="ECO:0000256" key="10">
    <source>
        <dbReference type="RuleBase" id="RU000304"/>
    </source>
</evidence>
<dbReference type="InterPro" id="IPR017441">
    <property type="entry name" value="Protein_kinase_ATP_BS"/>
</dbReference>
<dbReference type="Gene3D" id="1.10.510.10">
    <property type="entry name" value="Transferase(Phosphotransferase) domain 1"/>
    <property type="match status" value="1"/>
</dbReference>
<comment type="similarity">
    <text evidence="10">Belongs to the protein kinase superfamily.</text>
</comment>
<reference evidence="13" key="2">
    <citation type="submission" date="2013-10" db="EMBL/GenBank/DDBJ databases">
        <authorList>
            <person name="Aslett M."/>
        </authorList>
    </citation>
    <scope>NUCLEOTIDE SEQUENCE</scope>
    <source>
        <strain evidence="13">Houghton</strain>
    </source>
</reference>
<accession>U6GII2</accession>
<organism evidence="13 14">
    <name type="scientific">Eimeria acervulina</name>
    <name type="common">Coccidian parasite</name>
    <dbReference type="NCBI Taxonomy" id="5801"/>
    <lineage>
        <taxon>Eukaryota</taxon>
        <taxon>Sar</taxon>
        <taxon>Alveolata</taxon>
        <taxon>Apicomplexa</taxon>
        <taxon>Conoidasida</taxon>
        <taxon>Coccidia</taxon>
        <taxon>Eucoccidiorida</taxon>
        <taxon>Eimeriorina</taxon>
        <taxon>Eimeriidae</taxon>
        <taxon>Eimeria</taxon>
    </lineage>
</organism>
<dbReference type="EMBL" id="HG671130">
    <property type="protein sequence ID" value="CDI80036.1"/>
    <property type="molecule type" value="Genomic_DNA"/>
</dbReference>
<dbReference type="AlphaFoldDB" id="U6GII2"/>
<evidence type="ECO:0000256" key="5">
    <source>
        <dbReference type="ARBA" id="ARBA00022777"/>
    </source>
</evidence>
<dbReference type="PROSITE" id="PS00108">
    <property type="entry name" value="PROTEIN_KINASE_ST"/>
    <property type="match status" value="1"/>
</dbReference>
<dbReference type="GO" id="GO:0005524">
    <property type="term" value="F:ATP binding"/>
    <property type="evidence" value="ECO:0007669"/>
    <property type="project" value="UniProtKB-UniRule"/>
</dbReference>
<dbReference type="InterPro" id="IPR000719">
    <property type="entry name" value="Prot_kinase_dom"/>
</dbReference>
<keyword evidence="11" id="KW-0175">Coiled coil</keyword>
<keyword evidence="3" id="KW-0808">Transferase</keyword>
<evidence type="ECO:0000256" key="8">
    <source>
        <dbReference type="ARBA" id="ARBA00048679"/>
    </source>
</evidence>
<dbReference type="PROSITE" id="PS50011">
    <property type="entry name" value="PROTEIN_KINASE_DOM"/>
    <property type="match status" value="1"/>
</dbReference>
<evidence type="ECO:0000256" key="11">
    <source>
        <dbReference type="SAM" id="Coils"/>
    </source>
</evidence>
<keyword evidence="4 9" id="KW-0547">Nucleotide-binding</keyword>
<dbReference type="GO" id="GO:0004674">
    <property type="term" value="F:protein serine/threonine kinase activity"/>
    <property type="evidence" value="ECO:0007669"/>
    <property type="project" value="UniProtKB-KW"/>
</dbReference>
<dbReference type="Pfam" id="PF00069">
    <property type="entry name" value="Pkinase"/>
    <property type="match status" value="1"/>
</dbReference>
<evidence type="ECO:0000259" key="12">
    <source>
        <dbReference type="PROSITE" id="PS50011"/>
    </source>
</evidence>
<dbReference type="OrthoDB" id="248923at2759"/>
<keyword evidence="6 9" id="KW-0067">ATP-binding</keyword>
<name>U6GII2_EIMAC</name>
<keyword evidence="5 13" id="KW-0418">Kinase</keyword>
<dbReference type="InterPro" id="IPR011009">
    <property type="entry name" value="Kinase-like_dom_sf"/>
</dbReference>
<feature type="domain" description="Protein kinase" evidence="12">
    <location>
        <begin position="7"/>
        <end position="278"/>
    </location>
</feature>
<dbReference type="InterPro" id="IPR008271">
    <property type="entry name" value="Ser/Thr_kinase_AS"/>
</dbReference>
<dbReference type="PANTHER" id="PTHR44899">
    <property type="entry name" value="CAMK FAMILY PROTEIN KINASE"/>
    <property type="match status" value="1"/>
</dbReference>
<dbReference type="PROSITE" id="PS00107">
    <property type="entry name" value="PROTEIN_KINASE_ATP"/>
    <property type="match status" value="1"/>
</dbReference>
<dbReference type="PANTHER" id="PTHR44899:SF3">
    <property type="entry name" value="SERINE_THREONINE-PROTEIN KINASE NEK1"/>
    <property type="match status" value="1"/>
</dbReference>